<sequence>MGGSSRRRSAALAVGKQRRDGTAHKSTSPSKASTSAGSSESGDSQSKSSALVDGFALFALAIQDHLRSKLKAAAGAGDVQDEMVYKELRRLWKEMGESQRLEWQSQAAMVPPVQSQDSSSLNEDEDDSSQDSSGASLSLSAKADTKSEASEASDSKNSDASKATYSTEEKVVANGQQTSAQPVLPMMSTREELLIGQGCMAVGQLTNSVDSATMGSKTESLVSGDGQRRLPDIEQVVRGEVMGQLMQGFAAGATRPPSMDTRLTGLGNMMPMGNGCQPHMSQVEEMFFPQTSHSGASMSGMLLDQRLLQQTQMNRFYGSGLLPGPFQDNKPLPSMMLPSASIFLPRNSLGQGTSDPSFASFAAGQQLAASQGMASPHSFPVYMPFSMGADNTLSGSSLGRRGGGANLPPQGASRLMANGWQGQGREGYKPLPYSLKRGADGKTRQPAMQGPRPQPEPPQVRTMTFVCDLFSPYEGQISLQVLAEQCKIVDSGFGIVGLSCQLQTPEGAKVVKRGQVKDARRHFAHQAQLRLSLASSPNLSVKVFSTGRLQIAGCHDETSCMEAVRIVAHALNDIFERSTSIMKRQVKAGQDAAGVKLDGKIDVNKLPLPKIVMINCSFDSGMAALGYGLDPHKLTELLHKAQETSASVEEVSYNPDQRYTGVKVKFKPTVVGANGQKAALSDREIFIGMFPSGKAVITGAVRWEEVSETYEFAKSMLCDNFDHLRVPLSQSEVSSRKKQRKSGPGSV</sequence>
<feature type="compositionally biased region" description="Low complexity" evidence="1">
    <location>
        <begin position="26"/>
        <end position="47"/>
    </location>
</feature>
<feature type="compositionally biased region" description="Basic and acidic residues" evidence="1">
    <location>
        <begin position="143"/>
        <end position="159"/>
    </location>
</feature>
<name>A0A7S0HNR3_9CRYP</name>
<dbReference type="CDD" id="cd00084">
    <property type="entry name" value="HMG-box_SF"/>
    <property type="match status" value="1"/>
</dbReference>
<dbReference type="InterPro" id="IPR012295">
    <property type="entry name" value="TBP_dom_sf"/>
</dbReference>
<accession>A0A7S0HNR3</accession>
<feature type="compositionally biased region" description="Low complexity" evidence="1">
    <location>
        <begin position="130"/>
        <end position="142"/>
    </location>
</feature>
<dbReference type="EMBL" id="HBEO01018125">
    <property type="protein sequence ID" value="CAD8487573.1"/>
    <property type="molecule type" value="Transcribed_RNA"/>
</dbReference>
<dbReference type="AlphaFoldDB" id="A0A7S0HNR3"/>
<reference evidence="2" key="1">
    <citation type="submission" date="2021-01" db="EMBL/GenBank/DDBJ databases">
        <authorList>
            <person name="Corre E."/>
            <person name="Pelletier E."/>
            <person name="Niang G."/>
            <person name="Scheremetjew M."/>
            <person name="Finn R."/>
            <person name="Kale V."/>
            <person name="Holt S."/>
            <person name="Cochrane G."/>
            <person name="Meng A."/>
            <person name="Brown T."/>
            <person name="Cohen L."/>
        </authorList>
    </citation>
    <scope>NUCLEOTIDE SEQUENCE</scope>
    <source>
        <strain evidence="2">CCMP325</strain>
    </source>
</reference>
<proteinExistence type="predicted"/>
<organism evidence="2">
    <name type="scientific">Hanusia phi</name>
    <dbReference type="NCBI Taxonomy" id="3032"/>
    <lineage>
        <taxon>Eukaryota</taxon>
        <taxon>Cryptophyceae</taxon>
        <taxon>Pyrenomonadales</taxon>
        <taxon>Geminigeraceae</taxon>
        <taxon>Hanusia</taxon>
    </lineage>
</organism>
<feature type="region of interest" description="Disordered" evidence="1">
    <location>
        <begin position="1"/>
        <end position="47"/>
    </location>
</feature>
<protein>
    <submittedName>
        <fullName evidence="2">Uncharacterized protein</fullName>
    </submittedName>
</protein>
<feature type="region of interest" description="Disordered" evidence="1">
    <location>
        <begin position="103"/>
        <end position="181"/>
    </location>
</feature>
<feature type="region of interest" description="Disordered" evidence="1">
    <location>
        <begin position="436"/>
        <end position="459"/>
    </location>
</feature>
<gene>
    <name evidence="2" type="ORF">HPHI1048_LOCUS12361</name>
</gene>
<dbReference type="Gene3D" id="3.30.310.10">
    <property type="entry name" value="TATA-Binding Protein"/>
    <property type="match status" value="1"/>
</dbReference>
<evidence type="ECO:0000313" key="2">
    <source>
        <dbReference type="EMBL" id="CAD8487573.1"/>
    </source>
</evidence>
<evidence type="ECO:0000256" key="1">
    <source>
        <dbReference type="SAM" id="MobiDB-lite"/>
    </source>
</evidence>